<dbReference type="EMBL" id="JACGWT010000001">
    <property type="protein sequence ID" value="MBA8793335.1"/>
    <property type="molecule type" value="Genomic_DNA"/>
</dbReference>
<evidence type="ECO:0000313" key="3">
    <source>
        <dbReference type="Proteomes" id="UP000523079"/>
    </source>
</evidence>
<dbReference type="Proteomes" id="UP000523079">
    <property type="component" value="Unassembled WGS sequence"/>
</dbReference>
<organism evidence="2 3">
    <name type="scientific">Microlunatus kandeliicorticis</name>
    <dbReference type="NCBI Taxonomy" id="1759536"/>
    <lineage>
        <taxon>Bacteria</taxon>
        <taxon>Bacillati</taxon>
        <taxon>Actinomycetota</taxon>
        <taxon>Actinomycetes</taxon>
        <taxon>Propionibacteriales</taxon>
        <taxon>Propionibacteriaceae</taxon>
        <taxon>Microlunatus</taxon>
    </lineage>
</organism>
<gene>
    <name evidence="2" type="ORF">FHX74_000929</name>
</gene>
<dbReference type="RefSeq" id="WP_182558849.1">
    <property type="nucleotide sequence ID" value="NZ_JACGWT010000001.1"/>
</dbReference>
<keyword evidence="1" id="KW-0732">Signal</keyword>
<keyword evidence="3" id="KW-1185">Reference proteome</keyword>
<accession>A0A7W3P4Y9</accession>
<name>A0A7W3P4Y9_9ACTN</name>
<protein>
    <recommendedName>
        <fullName evidence="4">Lipoprotein</fullName>
    </recommendedName>
</protein>
<evidence type="ECO:0000313" key="2">
    <source>
        <dbReference type="EMBL" id="MBA8793335.1"/>
    </source>
</evidence>
<reference evidence="2 3" key="1">
    <citation type="submission" date="2020-07" db="EMBL/GenBank/DDBJ databases">
        <title>Sequencing the genomes of 1000 actinobacteria strains.</title>
        <authorList>
            <person name="Klenk H.-P."/>
        </authorList>
    </citation>
    <scope>NUCLEOTIDE SEQUENCE [LARGE SCALE GENOMIC DNA]</scope>
    <source>
        <strain evidence="2 3">DSM 100723</strain>
    </source>
</reference>
<feature type="chain" id="PRO_5039717615" description="Lipoprotein" evidence="1">
    <location>
        <begin position="21"/>
        <end position="150"/>
    </location>
</feature>
<evidence type="ECO:0000256" key="1">
    <source>
        <dbReference type="SAM" id="SignalP"/>
    </source>
</evidence>
<proteinExistence type="predicted"/>
<comment type="caution">
    <text evidence="2">The sequence shown here is derived from an EMBL/GenBank/DDBJ whole genome shotgun (WGS) entry which is preliminary data.</text>
</comment>
<sequence>MATAVAVAVAGTALALSGCAGTPIGARTTPTPQPSGPSTAAVSPSAIPDCGVTLASLGFTNGPRLAFTVPRDSYVTAASDQAGLVTVVFAAPTADDVYEYLLVALPKTGFTVTARHADPTTPALAFTGQGWTGEFTGNGTTSAITLRPVG</sequence>
<feature type="signal peptide" evidence="1">
    <location>
        <begin position="1"/>
        <end position="20"/>
    </location>
</feature>
<dbReference type="AlphaFoldDB" id="A0A7W3P4Y9"/>
<evidence type="ECO:0008006" key="4">
    <source>
        <dbReference type="Google" id="ProtNLM"/>
    </source>
</evidence>